<protein>
    <recommendedName>
        <fullName evidence="3">Phage protein</fullName>
    </recommendedName>
</protein>
<gene>
    <name evidence="1" type="ORF">NCTC10913_04949</name>
</gene>
<dbReference type="EMBL" id="UYIN01000024">
    <property type="protein sequence ID" value="VDG74705.1"/>
    <property type="molecule type" value="Genomic_DNA"/>
</dbReference>
<comment type="caution">
    <text evidence="1">The sequence shown here is derived from an EMBL/GenBank/DDBJ whole genome shotgun (WGS) entry which is preliminary data.</text>
</comment>
<reference evidence="1 2" key="1">
    <citation type="submission" date="2018-11" db="EMBL/GenBank/DDBJ databases">
        <authorList>
            <consortium name="Pathogen Informatics"/>
        </authorList>
    </citation>
    <scope>NUCLEOTIDE SEQUENCE [LARGE SCALE GENOMIC DNA]</scope>
    <source>
        <strain evidence="1 2">NCTC10913</strain>
    </source>
</reference>
<evidence type="ECO:0008006" key="3">
    <source>
        <dbReference type="Google" id="ProtNLM"/>
    </source>
</evidence>
<keyword evidence="2" id="KW-1185">Reference proteome</keyword>
<dbReference type="RefSeq" id="WP_125150255.1">
    <property type="nucleotide sequence ID" value="NZ_UYIN01000024.1"/>
</dbReference>
<evidence type="ECO:0000313" key="2">
    <source>
        <dbReference type="Proteomes" id="UP000277570"/>
    </source>
</evidence>
<evidence type="ECO:0000313" key="1">
    <source>
        <dbReference type="EMBL" id="VDG74705.1"/>
    </source>
</evidence>
<name>A0ABY6T0W4_9CLOT</name>
<accession>A0ABY6T0W4</accession>
<organism evidence="1 2">
    <name type="scientific">Clostridium carnis</name>
    <dbReference type="NCBI Taxonomy" id="1530"/>
    <lineage>
        <taxon>Bacteria</taxon>
        <taxon>Bacillati</taxon>
        <taxon>Bacillota</taxon>
        <taxon>Clostridia</taxon>
        <taxon>Eubacteriales</taxon>
        <taxon>Clostridiaceae</taxon>
        <taxon>Clostridium</taxon>
    </lineage>
</organism>
<dbReference type="Proteomes" id="UP000277570">
    <property type="component" value="Unassembled WGS sequence"/>
</dbReference>
<sequence>MALTFTDEELEQMSIVAIRNYLNKDFSDQYIKKNFGLAIKRLINNSKKLEDVKIVAGIKSITEGEQTLSFKADAEAWVITDDIKLLLPVPYVKMW</sequence>
<proteinExistence type="predicted"/>